<evidence type="ECO:0000313" key="3">
    <source>
        <dbReference type="Proteomes" id="UP000008974"/>
    </source>
</evidence>
<name>E1F7U5_GIAIA</name>
<accession>E1F7U5</accession>
<organism evidence="2 3">
    <name type="scientific">Giardia intestinalis (strain P15)</name>
    <name type="common">Giardia lamblia</name>
    <dbReference type="NCBI Taxonomy" id="658858"/>
    <lineage>
        <taxon>Eukaryota</taxon>
        <taxon>Metamonada</taxon>
        <taxon>Diplomonadida</taxon>
        <taxon>Hexamitidae</taxon>
        <taxon>Giardiinae</taxon>
        <taxon>Giardia</taxon>
    </lineage>
</organism>
<dbReference type="OMA" id="TIYCSVW"/>
<dbReference type="EMBL" id="ACVC01000226">
    <property type="protein sequence ID" value="EFO61493.1"/>
    <property type="molecule type" value="Genomic_DNA"/>
</dbReference>
<evidence type="ECO:0000256" key="1">
    <source>
        <dbReference type="SAM" id="Phobius"/>
    </source>
</evidence>
<protein>
    <submittedName>
        <fullName evidence="2">Uncharacterized protein</fullName>
    </submittedName>
</protein>
<dbReference type="OrthoDB" id="10318476at2759"/>
<feature type="transmembrane region" description="Helical" evidence="1">
    <location>
        <begin position="97"/>
        <end position="115"/>
    </location>
</feature>
<dbReference type="VEuPathDB" id="GiardiaDB:GLP15_5059"/>
<sequence length="132" mass="15088">MTGKMRTELIAASRRRRHMFIMAAKIPFLALITYCAVWAMTWILRTTTSQILLPKASSADKFIVINGLGHWPLNSILSYISKGIVPEVKMKVDDELITAYIYPVLLFMPLLLSAFKQYMKTCHSYGNIIMEN</sequence>
<dbReference type="AlphaFoldDB" id="E1F7U5"/>
<keyword evidence="1" id="KW-0812">Transmembrane</keyword>
<evidence type="ECO:0000313" key="2">
    <source>
        <dbReference type="EMBL" id="EFO61493.1"/>
    </source>
</evidence>
<keyword evidence="1" id="KW-0472">Membrane</keyword>
<dbReference type="Proteomes" id="UP000008974">
    <property type="component" value="Unassembled WGS sequence"/>
</dbReference>
<comment type="caution">
    <text evidence="2">The sequence shown here is derived from an EMBL/GenBank/DDBJ whole genome shotgun (WGS) entry which is preliminary data.</text>
</comment>
<proteinExistence type="predicted"/>
<keyword evidence="1" id="KW-1133">Transmembrane helix</keyword>
<gene>
    <name evidence="2" type="ORF">GLP15_5059</name>
</gene>
<feature type="transmembrane region" description="Helical" evidence="1">
    <location>
        <begin position="20"/>
        <end position="44"/>
    </location>
</feature>
<reference evidence="2 3" key="1">
    <citation type="journal article" date="2010" name="BMC Genomics">
        <title>Genome analysis and comparative genomics of a Giardia intestinalis assemblage E isolate.</title>
        <authorList>
            <person name="Jerlstrom-Hultqvist J."/>
            <person name="Franzen O."/>
            <person name="Ankarklev J."/>
            <person name="Xu F."/>
            <person name="Nohynkova E."/>
            <person name="Andersson J.O."/>
            <person name="Svard S.G."/>
            <person name="Andersson B."/>
        </authorList>
    </citation>
    <scope>NUCLEOTIDE SEQUENCE [LARGE SCALE GENOMIC DNA]</scope>
    <source>
        <strain evidence="2 3">P15</strain>
    </source>
</reference>